<dbReference type="AlphaFoldDB" id="A0A9W3JUV1"/>
<dbReference type="RefSeq" id="WP_001233256.1">
    <property type="nucleotide sequence ID" value="NC_018508.1"/>
</dbReference>
<evidence type="ECO:0000313" key="2">
    <source>
        <dbReference type="Proteomes" id="UP000005257"/>
    </source>
</evidence>
<dbReference type="KEGG" id="btn:BTF1_15335"/>
<dbReference type="EMBL" id="CP003763">
    <property type="protein sequence ID" value="AFQ27242.1"/>
    <property type="molecule type" value="Genomic_DNA"/>
</dbReference>
<reference evidence="1 2" key="1">
    <citation type="journal article" date="2013" name="Genome Announc.">
        <title>Complete Genome Sequence of Bacillus thuringiensis Serovar Israelensis Strain HD-789.</title>
        <authorList>
            <person name="Doggett N.A."/>
            <person name="Stubben C.J."/>
            <person name="Chertkov O."/>
            <person name="Bruce D.C."/>
            <person name="Detter J.C."/>
            <person name="Johnson S.L."/>
            <person name="Han C.S."/>
        </authorList>
    </citation>
    <scope>NUCLEOTIDE SEQUENCE [LARGE SCALE GENOMIC DNA]</scope>
    <source>
        <strain evidence="1 2">HD-789</strain>
    </source>
</reference>
<dbReference type="GeneID" id="67470977"/>
<protein>
    <recommendedName>
        <fullName evidence="3">Phr family secreted Rap phosphatase inhibitor</fullName>
    </recommendedName>
</protein>
<proteinExistence type="predicted"/>
<accession>A0A9W3JUV1</accession>
<name>A0A9W3JUV1_BACTU</name>
<organism evidence="1 2">
    <name type="scientific">Bacillus thuringiensis HD-789</name>
    <dbReference type="NCBI Taxonomy" id="1217737"/>
    <lineage>
        <taxon>Bacteria</taxon>
        <taxon>Bacillati</taxon>
        <taxon>Bacillota</taxon>
        <taxon>Bacilli</taxon>
        <taxon>Bacillales</taxon>
        <taxon>Bacillaceae</taxon>
        <taxon>Bacillus</taxon>
        <taxon>Bacillus cereus group</taxon>
    </lineage>
</organism>
<evidence type="ECO:0000313" key="1">
    <source>
        <dbReference type="EMBL" id="AFQ27242.1"/>
    </source>
</evidence>
<gene>
    <name evidence="1" type="ORF">BTF1_15335</name>
</gene>
<sequence length="49" mass="5243">MRKVGILLLSVVGAFALVLNTGVLEKDQAVSKQTNNEYVQYMSSEPGGS</sequence>
<dbReference type="Proteomes" id="UP000005257">
    <property type="component" value="Chromosome"/>
</dbReference>
<evidence type="ECO:0008006" key="3">
    <source>
        <dbReference type="Google" id="ProtNLM"/>
    </source>
</evidence>